<dbReference type="Pfam" id="PF08615">
    <property type="entry name" value="RNase_H2_suC"/>
    <property type="match status" value="1"/>
</dbReference>
<gene>
    <name evidence="2" type="ORF">PV10_04822</name>
</gene>
<dbReference type="CDD" id="cd09271">
    <property type="entry name" value="RNase_H2-C"/>
    <property type="match status" value="1"/>
</dbReference>
<proteinExistence type="predicted"/>
<dbReference type="OrthoDB" id="6222486at2759"/>
<feature type="compositionally biased region" description="Acidic residues" evidence="1">
    <location>
        <begin position="76"/>
        <end position="97"/>
    </location>
</feature>
<reference evidence="2 3" key="1">
    <citation type="submission" date="2015-01" db="EMBL/GenBank/DDBJ databases">
        <title>The Genome Sequence of Exophiala mesophila CBS40295.</title>
        <authorList>
            <consortium name="The Broad Institute Genomics Platform"/>
            <person name="Cuomo C."/>
            <person name="de Hoog S."/>
            <person name="Gorbushina A."/>
            <person name="Stielow B."/>
            <person name="Teixiera M."/>
            <person name="Abouelleil A."/>
            <person name="Chapman S.B."/>
            <person name="Priest M."/>
            <person name="Young S.K."/>
            <person name="Wortman J."/>
            <person name="Nusbaum C."/>
            <person name="Birren B."/>
        </authorList>
    </citation>
    <scope>NUCLEOTIDE SEQUENCE [LARGE SCALE GENOMIC DNA]</scope>
    <source>
        <strain evidence="2 3">CBS 40295</strain>
    </source>
</reference>
<dbReference type="Gene3D" id="2.40.128.680">
    <property type="match status" value="1"/>
</dbReference>
<feature type="region of interest" description="Disordered" evidence="1">
    <location>
        <begin position="60"/>
        <end position="100"/>
    </location>
</feature>
<dbReference type="VEuPathDB" id="FungiDB:PV10_04822"/>
<dbReference type="InterPro" id="IPR013924">
    <property type="entry name" value="RNase_H2_suC"/>
</dbReference>
<dbReference type="GeneID" id="27322667"/>
<organism evidence="2 3">
    <name type="scientific">Exophiala mesophila</name>
    <name type="common">Black yeast-like fungus</name>
    <dbReference type="NCBI Taxonomy" id="212818"/>
    <lineage>
        <taxon>Eukaryota</taxon>
        <taxon>Fungi</taxon>
        <taxon>Dikarya</taxon>
        <taxon>Ascomycota</taxon>
        <taxon>Pezizomycotina</taxon>
        <taxon>Eurotiomycetes</taxon>
        <taxon>Chaetothyriomycetidae</taxon>
        <taxon>Chaetothyriales</taxon>
        <taxon>Herpotrichiellaceae</taxon>
        <taxon>Exophiala</taxon>
    </lineage>
</organism>
<sequence length="163" mass="18310">MPCRIHHNGPTKVTKRYWNPVSTDSNETQTSYFRGRKLKGRVIKIADGYEGVVAESTDRYLPQPANHTSVPRYTTIDDDIEIEEADQDDEDEDDEPPEPVRLLQQASTFSEVVVWGHDAVPDADDSFVKGVQDWIAFAQALHGHPGAVEKADDDDEKKTDESV</sequence>
<dbReference type="OMA" id="GFAESMH"/>
<dbReference type="AlphaFoldDB" id="A0A0D1XZE4"/>
<accession>A0A0D1XZE4</accession>
<name>A0A0D1XZE4_EXOME</name>
<dbReference type="GO" id="GO:0032299">
    <property type="term" value="C:ribonuclease H2 complex"/>
    <property type="evidence" value="ECO:0007669"/>
    <property type="project" value="InterPro"/>
</dbReference>
<evidence type="ECO:0000313" key="3">
    <source>
        <dbReference type="Proteomes" id="UP000054302"/>
    </source>
</evidence>
<dbReference type="PANTHER" id="PTHR47204:SF1">
    <property type="entry name" value="RIBONUCLEASE H2 SUBUNIT C"/>
    <property type="match status" value="1"/>
</dbReference>
<dbReference type="RefSeq" id="XP_016225195.1">
    <property type="nucleotide sequence ID" value="XM_016369407.1"/>
</dbReference>
<evidence type="ECO:0000313" key="2">
    <source>
        <dbReference type="EMBL" id="KIV93621.1"/>
    </source>
</evidence>
<protein>
    <submittedName>
        <fullName evidence="2">Uncharacterized protein</fullName>
    </submittedName>
</protein>
<dbReference type="Proteomes" id="UP000054302">
    <property type="component" value="Unassembled WGS sequence"/>
</dbReference>
<evidence type="ECO:0000256" key="1">
    <source>
        <dbReference type="SAM" id="MobiDB-lite"/>
    </source>
</evidence>
<dbReference type="PANTHER" id="PTHR47204">
    <property type="entry name" value="OS02G0168900 PROTEIN"/>
    <property type="match status" value="1"/>
</dbReference>
<dbReference type="EMBL" id="KN847522">
    <property type="protein sequence ID" value="KIV93621.1"/>
    <property type="molecule type" value="Genomic_DNA"/>
</dbReference>
<feature type="region of interest" description="Disordered" evidence="1">
    <location>
        <begin position="142"/>
        <end position="163"/>
    </location>
</feature>
<dbReference type="GO" id="GO:0006401">
    <property type="term" value="P:RNA catabolic process"/>
    <property type="evidence" value="ECO:0007669"/>
    <property type="project" value="InterPro"/>
</dbReference>
<keyword evidence="3" id="KW-1185">Reference proteome</keyword>
<dbReference type="STRING" id="212818.A0A0D1XZE4"/>
<dbReference type="HOGENOM" id="CLU_097632_0_0_1"/>